<reference evidence="2 3" key="1">
    <citation type="submission" date="2018-12" db="EMBL/GenBank/DDBJ databases">
        <authorList>
            <consortium name="Pathogen Informatics"/>
        </authorList>
    </citation>
    <scope>NUCLEOTIDE SEQUENCE [LARGE SCALE GENOMIC DNA]</scope>
    <source>
        <strain evidence="2 3">NCTC9419</strain>
    </source>
</reference>
<sequence>MLNTKRPIAERRIQTIGNLARSVQSEQGQPANNPVIEASGPAAGTTTAGQPMRQRYRHADDAAG</sequence>
<evidence type="ECO:0000313" key="3">
    <source>
        <dbReference type="Proteomes" id="UP000271603"/>
    </source>
</evidence>
<name>A0A3S5DEX3_SERRU</name>
<protein>
    <submittedName>
        <fullName evidence="2">Uncharacterized protein</fullName>
    </submittedName>
</protein>
<accession>A0A3S5DEX3</accession>
<feature type="compositionally biased region" description="Low complexity" evidence="1">
    <location>
        <begin position="40"/>
        <end position="49"/>
    </location>
</feature>
<evidence type="ECO:0000313" key="2">
    <source>
        <dbReference type="EMBL" id="VEA69123.1"/>
    </source>
</evidence>
<evidence type="ECO:0000256" key="1">
    <source>
        <dbReference type="SAM" id="MobiDB-lite"/>
    </source>
</evidence>
<feature type="compositionally biased region" description="Polar residues" evidence="1">
    <location>
        <begin position="22"/>
        <end position="32"/>
    </location>
</feature>
<proteinExistence type="predicted"/>
<dbReference type="Proteomes" id="UP000271603">
    <property type="component" value="Chromosome"/>
</dbReference>
<organism evidence="2 3">
    <name type="scientific">Serratia rubidaea</name>
    <name type="common">Serratia marinorubra</name>
    <dbReference type="NCBI Taxonomy" id="61652"/>
    <lineage>
        <taxon>Bacteria</taxon>
        <taxon>Pseudomonadati</taxon>
        <taxon>Pseudomonadota</taxon>
        <taxon>Gammaproteobacteria</taxon>
        <taxon>Enterobacterales</taxon>
        <taxon>Yersiniaceae</taxon>
        <taxon>Serratia</taxon>
    </lineage>
</organism>
<dbReference type="AlphaFoldDB" id="A0A3S5DEX3"/>
<dbReference type="EMBL" id="LR134155">
    <property type="protein sequence ID" value="VEA69123.1"/>
    <property type="molecule type" value="Genomic_DNA"/>
</dbReference>
<gene>
    <name evidence="2" type="ORF">NCTC9419_00785</name>
</gene>
<feature type="region of interest" description="Disordered" evidence="1">
    <location>
        <begin position="22"/>
        <end position="64"/>
    </location>
</feature>